<keyword evidence="2" id="KW-0472">Membrane</keyword>
<feature type="transmembrane region" description="Helical" evidence="2">
    <location>
        <begin position="112"/>
        <end position="131"/>
    </location>
</feature>
<feature type="transmembrane region" description="Helical" evidence="2">
    <location>
        <begin position="290"/>
        <end position="310"/>
    </location>
</feature>
<proteinExistence type="predicted"/>
<feature type="compositionally biased region" description="Low complexity" evidence="1">
    <location>
        <begin position="410"/>
        <end position="424"/>
    </location>
</feature>
<dbReference type="PANTHER" id="PTHR37577">
    <property type="entry name" value="INTEGRAL MEMBRANE PROTEIN"/>
    <property type="match status" value="1"/>
</dbReference>
<dbReference type="AlphaFoldDB" id="A0AAD9SCI2"/>
<accession>A0AAD9SCI2</accession>
<dbReference type="PANTHER" id="PTHR37577:SF1">
    <property type="entry name" value="INTEGRAL MEMBRANE PROTEIN"/>
    <property type="match status" value="1"/>
</dbReference>
<keyword evidence="2" id="KW-0812">Transmembrane</keyword>
<sequence>MRFIGTAYFVLLLVVASYFLAFDPEKDPFGEQSIPTVPTSNACWQPNTIDQLFINWVRKVPCLTSDTRRRLRSAFDESIIMLCDVQIVTGLSILSSSYILLSCGLDASHWQIAVYLAWFSTVTHLSGLTVLRTYLNAYPWVKYIRVILMSALLILLIAGLIPTGFVTYGGLASQAKCYFNVSYGYWRFDQEIRYPSDPSRIEDTASWQAMILSIILLMSGFITRSVKLFRPLSTAFRLRIRQPLSGWTRGILERLGRLNTPHRRSEVLISKLVIKPALAIFLMARLNCDLFSSMLFEVYWLFVILLWGTVKLLGARNMRSDDIATAENQWTFGQILPVLLLFGPIFSTTGIFVFRFTDKSVPIIYHSGRTDQMASEIIPLRNQDHLSGQATESRIISDSLQDVEPSQHNSPSASVTPASPTTSSRGGQFAYLEDYSDASWLPICVASPFLLIVLATIFLFGTIYNFGVSFESQWTLYEVWISYFNGLYFLLISYPCACATTIRFGLGMDVHNRQRKFWFFWLCAIVYAVYFFATIEFLFPFEGWSKAAPYAGLIVTLLLYICHVISSLIT</sequence>
<feature type="transmembrane region" description="Helical" evidence="2">
    <location>
        <begin position="330"/>
        <end position="354"/>
    </location>
</feature>
<feature type="transmembrane region" description="Helical" evidence="2">
    <location>
        <begin position="486"/>
        <end position="506"/>
    </location>
</feature>
<gene>
    <name evidence="3" type="ORF">N8I77_007266</name>
</gene>
<feature type="transmembrane region" description="Helical" evidence="2">
    <location>
        <begin position="6"/>
        <end position="22"/>
    </location>
</feature>
<evidence type="ECO:0000313" key="4">
    <source>
        <dbReference type="Proteomes" id="UP001265746"/>
    </source>
</evidence>
<dbReference type="Proteomes" id="UP001265746">
    <property type="component" value="Unassembled WGS sequence"/>
</dbReference>
<keyword evidence="4" id="KW-1185">Reference proteome</keyword>
<feature type="transmembrane region" description="Helical" evidence="2">
    <location>
        <begin position="518"/>
        <end position="541"/>
    </location>
</feature>
<feature type="transmembrane region" description="Helical" evidence="2">
    <location>
        <begin position="143"/>
        <end position="161"/>
    </location>
</feature>
<feature type="transmembrane region" description="Helical" evidence="2">
    <location>
        <begin position="205"/>
        <end position="223"/>
    </location>
</feature>
<dbReference type="InterPro" id="IPR053018">
    <property type="entry name" value="Elsinochrome_Biosynth-Asso"/>
</dbReference>
<evidence type="ECO:0000256" key="2">
    <source>
        <dbReference type="SAM" id="Phobius"/>
    </source>
</evidence>
<feature type="region of interest" description="Disordered" evidence="1">
    <location>
        <begin position="403"/>
        <end position="424"/>
    </location>
</feature>
<evidence type="ECO:0000313" key="3">
    <source>
        <dbReference type="EMBL" id="KAK2604324.1"/>
    </source>
</evidence>
<evidence type="ECO:0000256" key="1">
    <source>
        <dbReference type="SAM" id="MobiDB-lite"/>
    </source>
</evidence>
<reference evidence="3" key="1">
    <citation type="submission" date="2023-06" db="EMBL/GenBank/DDBJ databases">
        <authorList>
            <person name="Noh H."/>
        </authorList>
    </citation>
    <scope>NUCLEOTIDE SEQUENCE</scope>
    <source>
        <strain evidence="3">DUCC20226</strain>
    </source>
</reference>
<dbReference type="EMBL" id="JAUJFL010000004">
    <property type="protein sequence ID" value="KAK2604324.1"/>
    <property type="molecule type" value="Genomic_DNA"/>
</dbReference>
<feature type="transmembrane region" description="Helical" evidence="2">
    <location>
        <begin position="79"/>
        <end position="100"/>
    </location>
</feature>
<comment type="caution">
    <text evidence="3">The sequence shown here is derived from an EMBL/GenBank/DDBJ whole genome shotgun (WGS) entry which is preliminary data.</text>
</comment>
<feature type="transmembrane region" description="Helical" evidence="2">
    <location>
        <begin position="547"/>
        <end position="569"/>
    </location>
</feature>
<keyword evidence="2" id="KW-1133">Transmembrane helix</keyword>
<feature type="transmembrane region" description="Helical" evidence="2">
    <location>
        <begin position="440"/>
        <end position="466"/>
    </location>
</feature>
<protein>
    <submittedName>
        <fullName evidence="3">Uncharacterized protein</fullName>
    </submittedName>
</protein>
<organism evidence="3 4">
    <name type="scientific">Phomopsis amygdali</name>
    <name type="common">Fusicoccum amygdali</name>
    <dbReference type="NCBI Taxonomy" id="1214568"/>
    <lineage>
        <taxon>Eukaryota</taxon>
        <taxon>Fungi</taxon>
        <taxon>Dikarya</taxon>
        <taxon>Ascomycota</taxon>
        <taxon>Pezizomycotina</taxon>
        <taxon>Sordariomycetes</taxon>
        <taxon>Sordariomycetidae</taxon>
        <taxon>Diaporthales</taxon>
        <taxon>Diaporthaceae</taxon>
        <taxon>Diaporthe</taxon>
    </lineage>
</organism>
<name>A0AAD9SCI2_PHOAM</name>